<feature type="repeat" description="ANK" evidence="3">
    <location>
        <begin position="279"/>
        <end position="311"/>
    </location>
</feature>
<dbReference type="InterPro" id="IPR050889">
    <property type="entry name" value="Dendritic_Spine_Reg/Scaffold"/>
</dbReference>
<dbReference type="SMART" id="SM00248">
    <property type="entry name" value="ANK"/>
    <property type="match status" value="6"/>
</dbReference>
<organism evidence="4">
    <name type="scientific">Micromonas pusilla</name>
    <name type="common">Picoplanktonic green alga</name>
    <name type="synonym">Chromulina pusilla</name>
    <dbReference type="NCBI Taxonomy" id="38833"/>
    <lineage>
        <taxon>Eukaryota</taxon>
        <taxon>Viridiplantae</taxon>
        <taxon>Chlorophyta</taxon>
        <taxon>Mamiellophyceae</taxon>
        <taxon>Mamiellales</taxon>
        <taxon>Mamiellaceae</taxon>
        <taxon>Micromonas</taxon>
    </lineage>
</organism>
<dbReference type="PANTHER" id="PTHR24166">
    <property type="entry name" value="ROLLING PEBBLES, ISOFORM B"/>
    <property type="match status" value="1"/>
</dbReference>
<protein>
    <recommendedName>
        <fullName evidence="5">Ankyrin repeat protein</fullName>
    </recommendedName>
</protein>
<evidence type="ECO:0000256" key="2">
    <source>
        <dbReference type="ARBA" id="ARBA00023043"/>
    </source>
</evidence>
<gene>
    <name evidence="4" type="ORF">MCOM1403_LOCUS3221</name>
</gene>
<feature type="repeat" description="ANK" evidence="3">
    <location>
        <begin position="246"/>
        <end position="278"/>
    </location>
</feature>
<accession>A0A7S0NIE9</accession>
<sequence>MGDDAADGDEEEKVDFWSMKFEEYLTEYVYNGAEPPDPEEGLDEEVERWDATKYKAMLDRLNTGSDVVYGRANPTPDAPPPADVAPQYRSADIGAVHVRDPTARVTGVKRASDEEILRIIKGGRFLGTSFSVNRCAGKDQLYFAAQKGREMIVRALLQPGADPFTEPAADINAPYGYDLTTPLYAACKNAHHGVVSILLQNRPPADINRSGRDGATPLKIASQHGHDVVVRLLLRFGADVDKRAKDGRTPLHAAAVGGHEPVVRALLRHGANPNAVDARGRTALHIAAELANTGMMKELVAAGANPDAKDGSGDTPLVIGWRGVVSALIEGGADVNKQDKEGTTPLDFGPLVTYGVGEC</sequence>
<keyword evidence="2 3" id="KW-0040">ANK repeat</keyword>
<dbReference type="PROSITE" id="PS50088">
    <property type="entry name" value="ANK_REPEAT"/>
    <property type="match status" value="4"/>
</dbReference>
<dbReference type="AlphaFoldDB" id="A0A7S0NIE9"/>
<name>A0A7S0NIE9_MICPS</name>
<dbReference type="EMBL" id="HBEQ01004115">
    <property type="protein sequence ID" value="CAD8515796.1"/>
    <property type="molecule type" value="Transcribed_RNA"/>
</dbReference>
<evidence type="ECO:0000256" key="3">
    <source>
        <dbReference type="PROSITE-ProRule" id="PRU00023"/>
    </source>
</evidence>
<dbReference type="PANTHER" id="PTHR24166:SF48">
    <property type="entry name" value="PROTEIN VAPYRIN"/>
    <property type="match status" value="1"/>
</dbReference>
<evidence type="ECO:0008006" key="5">
    <source>
        <dbReference type="Google" id="ProtNLM"/>
    </source>
</evidence>
<dbReference type="InterPro" id="IPR036770">
    <property type="entry name" value="Ankyrin_rpt-contain_sf"/>
</dbReference>
<feature type="repeat" description="ANK" evidence="3">
    <location>
        <begin position="136"/>
        <end position="162"/>
    </location>
</feature>
<feature type="repeat" description="ANK" evidence="3">
    <location>
        <begin position="213"/>
        <end position="245"/>
    </location>
</feature>
<dbReference type="PRINTS" id="PR01415">
    <property type="entry name" value="ANKYRIN"/>
</dbReference>
<dbReference type="PROSITE" id="PS50297">
    <property type="entry name" value="ANK_REP_REGION"/>
    <property type="match status" value="4"/>
</dbReference>
<dbReference type="SUPFAM" id="SSF48403">
    <property type="entry name" value="Ankyrin repeat"/>
    <property type="match status" value="1"/>
</dbReference>
<proteinExistence type="predicted"/>
<dbReference type="InterPro" id="IPR002110">
    <property type="entry name" value="Ankyrin_rpt"/>
</dbReference>
<dbReference type="Pfam" id="PF12796">
    <property type="entry name" value="Ank_2"/>
    <property type="match status" value="1"/>
</dbReference>
<dbReference type="Gene3D" id="1.25.40.20">
    <property type="entry name" value="Ankyrin repeat-containing domain"/>
    <property type="match status" value="2"/>
</dbReference>
<keyword evidence="1" id="KW-0677">Repeat</keyword>
<evidence type="ECO:0000256" key="1">
    <source>
        <dbReference type="ARBA" id="ARBA00022737"/>
    </source>
</evidence>
<dbReference type="Pfam" id="PF00023">
    <property type="entry name" value="Ank"/>
    <property type="match status" value="1"/>
</dbReference>
<reference evidence="4" key="1">
    <citation type="submission" date="2021-01" db="EMBL/GenBank/DDBJ databases">
        <authorList>
            <person name="Corre E."/>
            <person name="Pelletier E."/>
            <person name="Niang G."/>
            <person name="Scheremetjew M."/>
            <person name="Finn R."/>
            <person name="Kale V."/>
            <person name="Holt S."/>
            <person name="Cochrane G."/>
            <person name="Meng A."/>
            <person name="Brown T."/>
            <person name="Cohen L."/>
        </authorList>
    </citation>
    <scope>NUCLEOTIDE SEQUENCE</scope>
    <source>
        <strain evidence="4">CCMP1723</strain>
    </source>
</reference>
<evidence type="ECO:0000313" key="4">
    <source>
        <dbReference type="EMBL" id="CAD8515796.1"/>
    </source>
</evidence>